<feature type="transmembrane region" description="Helical" evidence="1">
    <location>
        <begin position="6"/>
        <end position="25"/>
    </location>
</feature>
<comment type="caution">
    <text evidence="2">The sequence shown here is derived from an EMBL/GenBank/DDBJ whole genome shotgun (WGS) entry which is preliminary data.</text>
</comment>
<dbReference type="EMBL" id="CADEBC010000534">
    <property type="protein sequence ID" value="CAB3248327.1"/>
    <property type="molecule type" value="Genomic_DNA"/>
</dbReference>
<keyword evidence="1" id="KW-0472">Membrane</keyword>
<name>A0A8S1ASW1_ARCPL</name>
<dbReference type="AlphaFoldDB" id="A0A8S1ASW1"/>
<evidence type="ECO:0000313" key="3">
    <source>
        <dbReference type="Proteomes" id="UP000494106"/>
    </source>
</evidence>
<organism evidence="2 3">
    <name type="scientific">Arctia plantaginis</name>
    <name type="common">Wood tiger moth</name>
    <name type="synonym">Phalaena plantaginis</name>
    <dbReference type="NCBI Taxonomy" id="874455"/>
    <lineage>
        <taxon>Eukaryota</taxon>
        <taxon>Metazoa</taxon>
        <taxon>Ecdysozoa</taxon>
        <taxon>Arthropoda</taxon>
        <taxon>Hexapoda</taxon>
        <taxon>Insecta</taxon>
        <taxon>Pterygota</taxon>
        <taxon>Neoptera</taxon>
        <taxon>Endopterygota</taxon>
        <taxon>Lepidoptera</taxon>
        <taxon>Glossata</taxon>
        <taxon>Ditrysia</taxon>
        <taxon>Noctuoidea</taxon>
        <taxon>Erebidae</taxon>
        <taxon>Arctiinae</taxon>
        <taxon>Arctia</taxon>
    </lineage>
</organism>
<protein>
    <submittedName>
        <fullName evidence="2">Uncharacterized protein</fullName>
    </submittedName>
</protein>
<keyword evidence="1" id="KW-1133">Transmembrane helix</keyword>
<sequence>MTVHHYLVIYVVLIAGAIALAVLVWQRRRARPASTPSLKAQPCMEARSAQAACLESQEIRQAPAYHRVGMPDVELPTASNDPFSVRCVSETAVNQCYVSNEFKDKSRSAV</sequence>
<evidence type="ECO:0000313" key="2">
    <source>
        <dbReference type="EMBL" id="CAB3248327.1"/>
    </source>
</evidence>
<accession>A0A8S1ASW1</accession>
<evidence type="ECO:0000256" key="1">
    <source>
        <dbReference type="SAM" id="Phobius"/>
    </source>
</evidence>
<reference evidence="2 3" key="1">
    <citation type="submission" date="2020-04" db="EMBL/GenBank/DDBJ databases">
        <authorList>
            <person name="Wallbank WR R."/>
            <person name="Pardo Diaz C."/>
            <person name="Kozak K."/>
            <person name="Martin S."/>
            <person name="Jiggins C."/>
            <person name="Moest M."/>
            <person name="Warren A I."/>
            <person name="Byers J.R.P. K."/>
            <person name="Montejo-Kovacevich G."/>
            <person name="Yen C E."/>
        </authorList>
    </citation>
    <scope>NUCLEOTIDE SEQUENCE [LARGE SCALE GENOMIC DNA]</scope>
</reference>
<keyword evidence="1" id="KW-0812">Transmembrane</keyword>
<proteinExistence type="predicted"/>
<dbReference type="Proteomes" id="UP000494106">
    <property type="component" value="Unassembled WGS sequence"/>
</dbReference>
<keyword evidence="3" id="KW-1185">Reference proteome</keyword>
<gene>
    <name evidence="2" type="ORF">APLA_LOCUS11653</name>
</gene>